<dbReference type="SUPFAM" id="SSF56784">
    <property type="entry name" value="HAD-like"/>
    <property type="match status" value="1"/>
</dbReference>
<evidence type="ECO:0000256" key="7">
    <source>
        <dbReference type="ARBA" id="ARBA00023242"/>
    </source>
</evidence>
<proteinExistence type="inferred from homology"/>
<keyword evidence="7 8" id="KW-0539">Nucleus</keyword>
<sequence length="248" mass="27174">MAASAAVKVVLLDIEGTICPISFVKDVLFPYALNVLPETLETQWDDPKFAKYRDAFPPEHASSKEALASHVRDLMAKDVKIAYLKSLQGYLWEEGYASGDLKAPLFPDVPAKLSEWHAKGLKIMIYSSGSVPAQKLLFKHTDAEPSDFTPLISDWFDTVTAGLKTETGSYEKIAGNHPEIPVGEWLFLSDNVKEVDAAISAGMQSIVVQRPGNAELPSEVRSRLPIIETFDALDDDLGIREQSAGPKA</sequence>
<dbReference type="GO" id="GO:0005634">
    <property type="term" value="C:nucleus"/>
    <property type="evidence" value="ECO:0007669"/>
    <property type="project" value="UniProtKB-SubCell"/>
</dbReference>
<keyword evidence="3 8" id="KW-0479">Metal-binding</keyword>
<keyword evidence="6 8" id="KW-0486">Methionine biosynthesis</keyword>
<dbReference type="InterPro" id="IPR023214">
    <property type="entry name" value="HAD_sf"/>
</dbReference>
<evidence type="ECO:0000256" key="5">
    <source>
        <dbReference type="ARBA" id="ARBA00022842"/>
    </source>
</evidence>
<feature type="binding site" evidence="8">
    <location>
        <position position="164"/>
    </location>
    <ligand>
        <name>substrate</name>
    </ligand>
</feature>
<dbReference type="Proteomes" id="UP001295740">
    <property type="component" value="Unassembled WGS sequence"/>
</dbReference>
<dbReference type="GO" id="GO:0000287">
    <property type="term" value="F:magnesium ion binding"/>
    <property type="evidence" value="ECO:0007669"/>
    <property type="project" value="UniProtKB-UniRule"/>
</dbReference>
<evidence type="ECO:0000256" key="3">
    <source>
        <dbReference type="ARBA" id="ARBA00022723"/>
    </source>
</evidence>
<dbReference type="InterPro" id="IPR027511">
    <property type="entry name" value="ENOPH1_eukaryotes"/>
</dbReference>
<dbReference type="SFLD" id="SFLDG01129">
    <property type="entry name" value="C1.5:_HAD__Beta-PGM__Phosphata"/>
    <property type="match status" value="1"/>
</dbReference>
<dbReference type="EC" id="3.1.3.77" evidence="8"/>
<comment type="subunit">
    <text evidence="8">Monomer.</text>
</comment>
<keyword evidence="2 8" id="KW-0028">Amino-acid biosynthesis</keyword>
<comment type="function">
    <text evidence="8">Bifunctional enzyme that catalyzes the enolization of 2,3-diketo-5-methylthiopentyl-1-phosphate (DK-MTP-1-P) into the intermediate 2-hydroxy-3-keto-5-methylthiopentenyl-1-phosphate (HK-MTPenyl-1-P), which is then dephosphorylated to form the acireductone 1,2-dihydroxy-3-keto-5-methylthiopentene (DHK-MTPene).</text>
</comment>
<reference evidence="9" key="1">
    <citation type="submission" date="2023-10" db="EMBL/GenBank/DDBJ databases">
        <authorList>
            <person name="Hackl T."/>
        </authorList>
    </citation>
    <scope>NUCLEOTIDE SEQUENCE</scope>
</reference>
<evidence type="ECO:0000256" key="4">
    <source>
        <dbReference type="ARBA" id="ARBA00022801"/>
    </source>
</evidence>
<dbReference type="InterPro" id="IPR036412">
    <property type="entry name" value="HAD-like_sf"/>
</dbReference>
<dbReference type="SFLD" id="SFLDG01133">
    <property type="entry name" value="C1.5.4:_Enolase-phosphatase_Li"/>
    <property type="match status" value="1"/>
</dbReference>
<comment type="cofactor">
    <cofactor evidence="8">
        <name>Mg(2+)</name>
        <dbReference type="ChEBI" id="CHEBI:18420"/>
    </cofactor>
    <text evidence="8">Binds 1 Mg(2+) ion per subunit.</text>
</comment>
<comment type="pathway">
    <text evidence="8">Amino-acid biosynthesis; L-methionine biosynthesis via salvage pathway; L-methionine from S-methyl-5-thio-alpha-D-ribose 1-phosphate: step 4/6.</text>
</comment>
<dbReference type="GO" id="GO:0019509">
    <property type="term" value="P:L-methionine salvage from methylthioadenosine"/>
    <property type="evidence" value="ECO:0007669"/>
    <property type="project" value="UniProtKB-UniRule"/>
</dbReference>
<comment type="similarity">
    <text evidence="8">Belongs to the HAD-like hydrolase superfamily. MasA/MtnC family.</text>
</comment>
<dbReference type="HAMAP" id="MF_03117">
    <property type="entry name" value="Salvage_MtnC_euk"/>
    <property type="match status" value="1"/>
</dbReference>
<comment type="caution">
    <text evidence="9">The sequence shown here is derived from an EMBL/GenBank/DDBJ whole genome shotgun (WGS) entry which is preliminary data.</text>
</comment>
<evidence type="ECO:0000256" key="8">
    <source>
        <dbReference type="HAMAP-Rule" id="MF_03117"/>
    </source>
</evidence>
<dbReference type="SFLD" id="SFLDS00003">
    <property type="entry name" value="Haloacid_Dehalogenase"/>
    <property type="match status" value="1"/>
</dbReference>
<keyword evidence="10" id="KW-1185">Reference proteome</keyword>
<comment type="subcellular location">
    <subcellularLocation>
        <location evidence="8">Cytoplasm</location>
    </subcellularLocation>
    <subcellularLocation>
        <location evidence="8">Nucleus</location>
    </subcellularLocation>
</comment>
<protein>
    <recommendedName>
        <fullName evidence="8">Enolase-phosphatase E1</fullName>
        <ecNumber evidence="8">3.1.3.77</ecNumber>
    </recommendedName>
    <alternativeName>
        <fullName evidence="8">2,3-diketo-5-methylthio-1-phosphopentane phosphatase</fullName>
    </alternativeName>
</protein>
<dbReference type="NCBIfam" id="TIGR01691">
    <property type="entry name" value="enolase-ppase"/>
    <property type="match status" value="1"/>
</dbReference>
<gene>
    <name evidence="8" type="primary">UTR4</name>
    <name evidence="9" type="ORF">KHLLAP_LOCUS7461</name>
</gene>
<feature type="binding site" evidence="8">
    <location>
        <position position="15"/>
    </location>
    <ligand>
        <name>Mg(2+)</name>
        <dbReference type="ChEBI" id="CHEBI:18420"/>
    </ligand>
</feature>
<organism evidence="9 10">
    <name type="scientific">Anthostomella pinea</name>
    <dbReference type="NCBI Taxonomy" id="933095"/>
    <lineage>
        <taxon>Eukaryota</taxon>
        <taxon>Fungi</taxon>
        <taxon>Dikarya</taxon>
        <taxon>Ascomycota</taxon>
        <taxon>Pezizomycotina</taxon>
        <taxon>Sordariomycetes</taxon>
        <taxon>Xylariomycetidae</taxon>
        <taxon>Xylariales</taxon>
        <taxon>Xylariaceae</taxon>
        <taxon>Anthostomella</taxon>
    </lineage>
</organism>
<name>A0AAI8YJK4_9PEZI</name>
<evidence type="ECO:0000256" key="1">
    <source>
        <dbReference type="ARBA" id="ARBA00022490"/>
    </source>
</evidence>
<feature type="binding site" evidence="8">
    <location>
        <position position="190"/>
    </location>
    <ligand>
        <name>Mg(2+)</name>
        <dbReference type="ChEBI" id="CHEBI:18420"/>
    </ligand>
</feature>
<dbReference type="PANTHER" id="PTHR20371">
    <property type="entry name" value="ENOLASE-PHOSPHATASE E1"/>
    <property type="match status" value="1"/>
</dbReference>
<dbReference type="PANTHER" id="PTHR20371:SF1">
    <property type="entry name" value="ENOLASE-PHOSPHATASE E1"/>
    <property type="match status" value="1"/>
</dbReference>
<feature type="binding site" evidence="8">
    <location>
        <position position="13"/>
    </location>
    <ligand>
        <name>Mg(2+)</name>
        <dbReference type="ChEBI" id="CHEBI:18420"/>
    </ligand>
</feature>
<dbReference type="Gene3D" id="1.10.720.60">
    <property type="match status" value="1"/>
</dbReference>
<keyword evidence="5 8" id="KW-0460">Magnesium</keyword>
<keyword evidence="1 8" id="KW-0963">Cytoplasm</keyword>
<evidence type="ECO:0000256" key="6">
    <source>
        <dbReference type="ARBA" id="ARBA00023167"/>
    </source>
</evidence>
<comment type="catalytic activity">
    <reaction evidence="8">
        <text>5-methylsulfanyl-2,3-dioxopentyl phosphate + H2O = 1,2-dihydroxy-5-(methylsulfanyl)pent-1-en-3-one + phosphate</text>
        <dbReference type="Rhea" id="RHEA:21700"/>
        <dbReference type="ChEBI" id="CHEBI:15377"/>
        <dbReference type="ChEBI" id="CHEBI:43474"/>
        <dbReference type="ChEBI" id="CHEBI:49252"/>
        <dbReference type="ChEBI" id="CHEBI:58828"/>
        <dbReference type="EC" id="3.1.3.77"/>
    </reaction>
</comment>
<dbReference type="Pfam" id="PF00702">
    <property type="entry name" value="Hydrolase"/>
    <property type="match status" value="1"/>
</dbReference>
<dbReference type="AlphaFoldDB" id="A0AAI8YJK4"/>
<accession>A0AAI8YJK4</accession>
<dbReference type="InterPro" id="IPR023943">
    <property type="entry name" value="Enolase-ppase_E1"/>
</dbReference>
<dbReference type="GO" id="GO:0005737">
    <property type="term" value="C:cytoplasm"/>
    <property type="evidence" value="ECO:0007669"/>
    <property type="project" value="UniProtKB-SubCell"/>
</dbReference>
<dbReference type="FunFam" id="1.10.720.60:FF:000007">
    <property type="entry name" value="Enolase-phosphatase E1"/>
    <property type="match status" value="1"/>
</dbReference>
<comment type="pathway">
    <text evidence="8">Amino-acid biosynthesis; L-methionine biosynthesis via salvage pathway; L-methionine from S-methyl-5-thio-alpha-D-ribose 1-phosphate: step 3/6.</text>
</comment>
<evidence type="ECO:0000256" key="2">
    <source>
        <dbReference type="ARBA" id="ARBA00022605"/>
    </source>
</evidence>
<evidence type="ECO:0000313" key="10">
    <source>
        <dbReference type="Proteomes" id="UP001295740"/>
    </source>
</evidence>
<evidence type="ECO:0000313" key="9">
    <source>
        <dbReference type="EMBL" id="CAJ2506993.1"/>
    </source>
</evidence>
<dbReference type="GO" id="GO:0043874">
    <property type="term" value="F:acireductone synthase activity"/>
    <property type="evidence" value="ECO:0007669"/>
    <property type="project" value="UniProtKB-EC"/>
</dbReference>
<dbReference type="CDD" id="cd01629">
    <property type="entry name" value="HAD_EP"/>
    <property type="match status" value="1"/>
</dbReference>
<dbReference type="Gene3D" id="3.40.50.1000">
    <property type="entry name" value="HAD superfamily/HAD-like"/>
    <property type="match status" value="1"/>
</dbReference>
<keyword evidence="4 8" id="KW-0378">Hydrolase</keyword>
<dbReference type="EMBL" id="CAUWAG010000010">
    <property type="protein sequence ID" value="CAJ2506993.1"/>
    <property type="molecule type" value="Genomic_DNA"/>
</dbReference>
<feature type="binding site" evidence="8">
    <location>
        <begin position="127"/>
        <end position="128"/>
    </location>
    <ligand>
        <name>substrate</name>
    </ligand>
</feature>